<dbReference type="InterPro" id="IPR027487">
    <property type="entry name" value="Ribosomal_mL48"/>
</dbReference>
<organism evidence="4">
    <name type="scientific">Culicoides sonorensis</name>
    <name type="common">Biting midge</name>
    <dbReference type="NCBI Taxonomy" id="179676"/>
    <lineage>
        <taxon>Eukaryota</taxon>
        <taxon>Metazoa</taxon>
        <taxon>Ecdysozoa</taxon>
        <taxon>Arthropoda</taxon>
        <taxon>Hexapoda</taxon>
        <taxon>Insecta</taxon>
        <taxon>Pterygota</taxon>
        <taxon>Neoptera</taxon>
        <taxon>Endopterygota</taxon>
        <taxon>Diptera</taxon>
        <taxon>Nematocera</taxon>
        <taxon>Chironomoidea</taxon>
        <taxon>Ceratopogonidae</taxon>
        <taxon>Ceratopogoninae</taxon>
        <taxon>Culicoides</taxon>
        <taxon>Monoculicoides</taxon>
    </lineage>
</organism>
<evidence type="ECO:0000256" key="2">
    <source>
        <dbReference type="ARBA" id="ARBA00023274"/>
    </source>
</evidence>
<dbReference type="SMART" id="SM01403">
    <property type="entry name" value="Ribosomal_S10"/>
    <property type="match status" value="1"/>
</dbReference>
<gene>
    <name evidence="4" type="primary">CSON014989</name>
</gene>
<protein>
    <submittedName>
        <fullName evidence="4">CSON014989 protein</fullName>
    </submittedName>
</protein>
<reference evidence="4" key="1">
    <citation type="submission" date="2018-07" db="EMBL/GenBank/DDBJ databases">
        <authorList>
            <person name="Quirk P.G."/>
            <person name="Krulwich T.A."/>
        </authorList>
    </citation>
    <scope>NUCLEOTIDE SEQUENCE</scope>
</reference>
<dbReference type="GO" id="GO:1990904">
    <property type="term" value="C:ribonucleoprotein complex"/>
    <property type="evidence" value="ECO:0007669"/>
    <property type="project" value="UniProtKB-KW"/>
</dbReference>
<dbReference type="EMBL" id="UFQT01000912">
    <property type="protein sequence ID" value="SSX27964.1"/>
    <property type="molecule type" value="Genomic_DNA"/>
</dbReference>
<proteinExistence type="predicted"/>
<dbReference type="Pfam" id="PF00338">
    <property type="entry name" value="Ribosomal_S10"/>
    <property type="match status" value="1"/>
</dbReference>
<dbReference type="PANTHER" id="PTHR13473:SF0">
    <property type="entry name" value="LARGE RIBOSOMAL SUBUNIT PROTEIN ML48"/>
    <property type="match status" value="1"/>
</dbReference>
<evidence type="ECO:0000259" key="3">
    <source>
        <dbReference type="SMART" id="SM01403"/>
    </source>
</evidence>
<name>A0A336MCA6_CULSO</name>
<evidence type="ECO:0000256" key="1">
    <source>
        <dbReference type="ARBA" id="ARBA00022980"/>
    </source>
</evidence>
<keyword evidence="2" id="KW-0687">Ribonucleoprotein</keyword>
<dbReference type="InterPro" id="IPR027486">
    <property type="entry name" value="Ribosomal_uS10_dom"/>
</dbReference>
<dbReference type="SUPFAM" id="SSF54999">
    <property type="entry name" value="Ribosomal protein S10"/>
    <property type="match status" value="1"/>
</dbReference>
<accession>A0A336MCA6</accession>
<dbReference type="Gene3D" id="3.30.70.600">
    <property type="entry name" value="Ribosomal protein S10 domain"/>
    <property type="match status" value="1"/>
</dbReference>
<dbReference type="GO" id="GO:0005761">
    <property type="term" value="C:mitochondrial ribosome"/>
    <property type="evidence" value="ECO:0007669"/>
    <property type="project" value="InterPro"/>
</dbReference>
<dbReference type="PANTHER" id="PTHR13473">
    <property type="entry name" value="MITOCHONDRIAL RIBOSOMAL PROTEIN L48"/>
    <property type="match status" value="1"/>
</dbReference>
<evidence type="ECO:0000313" key="4">
    <source>
        <dbReference type="EMBL" id="SSX27964.1"/>
    </source>
</evidence>
<dbReference type="InterPro" id="IPR036838">
    <property type="entry name" value="Ribosomal_uS10_dom_sf"/>
</dbReference>
<keyword evidence="1" id="KW-0689">Ribosomal protein</keyword>
<dbReference type="OMA" id="IRVSECW"/>
<feature type="domain" description="Small ribosomal subunit protein uS10" evidence="3">
    <location>
        <begin position="45"/>
        <end position="140"/>
    </location>
</feature>
<sequence>MNRTLKFVNVLKNQIPLVQRRYYGIYEPDYLDKLRPQVPVYDAINIEITGYDFPVLENYQKFVHEACETMEMNVSDCWALPPKIETITKFKPYSSTVDATYNLKTYKRYVQVEQAKAHQIPLLVRIIQAGLPEGVKFTLMEHTELHEQERYVPDKELLQLKDELDSIGGPRAEKKKR</sequence>
<dbReference type="VEuPathDB" id="VectorBase:CSON014989"/>
<dbReference type="AlphaFoldDB" id="A0A336MCA6"/>